<name>A0A2M6WPC0_9BACT</name>
<keyword evidence="1 7" id="KW-1003">Cell membrane</keyword>
<keyword evidence="6 7" id="KW-0961">Cell wall biogenesis/degradation</keyword>
<dbReference type="Pfam" id="PF02618">
    <property type="entry name" value="YceG"/>
    <property type="match status" value="1"/>
</dbReference>
<dbReference type="AlphaFoldDB" id="A0A2M6WPC0"/>
<dbReference type="PANTHER" id="PTHR30518:SF2">
    <property type="entry name" value="ENDOLYTIC MUREIN TRANSGLYCOSYLASE"/>
    <property type="match status" value="1"/>
</dbReference>
<keyword evidence="2 7" id="KW-0812">Transmembrane</keyword>
<dbReference type="EMBL" id="PFAQ01000042">
    <property type="protein sequence ID" value="PIT94574.1"/>
    <property type="molecule type" value="Genomic_DNA"/>
</dbReference>
<dbReference type="Proteomes" id="UP000228900">
    <property type="component" value="Unassembled WGS sequence"/>
</dbReference>
<dbReference type="InterPro" id="IPR003770">
    <property type="entry name" value="MLTG-like"/>
</dbReference>
<comment type="caution">
    <text evidence="8">The sequence shown here is derived from an EMBL/GenBank/DDBJ whole genome shotgun (WGS) entry which is preliminary data.</text>
</comment>
<dbReference type="PANTHER" id="PTHR30518">
    <property type="entry name" value="ENDOLYTIC MUREIN TRANSGLYCOSYLASE"/>
    <property type="match status" value="1"/>
</dbReference>
<proteinExistence type="inferred from homology"/>
<sequence length="270" mass="30845">MFKLIKRSLILIIILLIALAYYKNIYLVNKRKADQVKIIARPEKVITIIEGWNLKQIDNYLSEQGVNIDRKLASFKVSDYKTDYDFLTDAPAKADLEGYLFPDTYRVFASTTADEIVRKMLGNFESKVTPAMITEIGRQQKTLHQVVTLASVVEKEVTSKNDMKVVAGIFWDRIKNGQALESCATLAYILGENKAQYTYEDTRIESPYNTYINRGLPPGPIANPGLNAIAGTIYSAYTDYNYFLSRPDTRETVFSRTYEEHTANKQKYLK</sequence>
<dbReference type="HAMAP" id="MF_02065">
    <property type="entry name" value="MltG"/>
    <property type="match status" value="1"/>
</dbReference>
<keyword evidence="4 7" id="KW-0472">Membrane</keyword>
<evidence type="ECO:0000256" key="5">
    <source>
        <dbReference type="ARBA" id="ARBA00023239"/>
    </source>
</evidence>
<dbReference type="Gene3D" id="3.30.160.60">
    <property type="entry name" value="Classic Zinc Finger"/>
    <property type="match status" value="1"/>
</dbReference>
<keyword evidence="3 7" id="KW-1133">Transmembrane helix</keyword>
<comment type="function">
    <text evidence="7">Functions as a peptidoglycan terminase that cleaves nascent peptidoglycan strands endolytically to terminate their elongation.</text>
</comment>
<feature type="site" description="Important for catalytic activity" evidence="7">
    <location>
        <position position="156"/>
    </location>
</feature>
<evidence type="ECO:0000256" key="4">
    <source>
        <dbReference type="ARBA" id="ARBA00023136"/>
    </source>
</evidence>
<evidence type="ECO:0000313" key="9">
    <source>
        <dbReference type="Proteomes" id="UP000228900"/>
    </source>
</evidence>
<keyword evidence="5 7" id="KW-0456">Lyase</keyword>
<accession>A0A2M6WPC0</accession>
<dbReference type="GO" id="GO:0071555">
    <property type="term" value="P:cell wall organization"/>
    <property type="evidence" value="ECO:0007669"/>
    <property type="project" value="UniProtKB-KW"/>
</dbReference>
<dbReference type="EC" id="4.2.2.29" evidence="7"/>
<evidence type="ECO:0000256" key="7">
    <source>
        <dbReference type="HAMAP-Rule" id="MF_02065"/>
    </source>
</evidence>
<evidence type="ECO:0000256" key="1">
    <source>
        <dbReference type="ARBA" id="ARBA00022475"/>
    </source>
</evidence>
<protein>
    <recommendedName>
        <fullName evidence="7">Endolytic murein transglycosylase</fullName>
        <ecNumber evidence="7">4.2.2.29</ecNumber>
    </recommendedName>
    <alternativeName>
        <fullName evidence="7">Peptidoglycan lytic transglycosylase</fullName>
    </alternativeName>
    <alternativeName>
        <fullName evidence="7">Peptidoglycan polymerization terminase</fullName>
    </alternativeName>
</protein>
<comment type="catalytic activity">
    <reaction evidence="7">
        <text>a peptidoglycan chain = a peptidoglycan chain with N-acetyl-1,6-anhydromuramyl-[peptide] at the reducing end + a peptidoglycan chain with N-acetylglucosamine at the non-reducing end.</text>
        <dbReference type="EC" id="4.2.2.29"/>
    </reaction>
</comment>
<evidence type="ECO:0000256" key="3">
    <source>
        <dbReference type="ARBA" id="ARBA00022989"/>
    </source>
</evidence>
<evidence type="ECO:0000256" key="2">
    <source>
        <dbReference type="ARBA" id="ARBA00022692"/>
    </source>
</evidence>
<evidence type="ECO:0000256" key="6">
    <source>
        <dbReference type="ARBA" id="ARBA00023316"/>
    </source>
</evidence>
<reference evidence="9" key="1">
    <citation type="submission" date="2017-09" db="EMBL/GenBank/DDBJ databases">
        <title>Depth-based differentiation of microbial function through sediment-hosted aquifers and enrichment of novel symbionts in the deep terrestrial subsurface.</title>
        <authorList>
            <person name="Probst A.J."/>
            <person name="Ladd B."/>
            <person name="Jarett J.K."/>
            <person name="Geller-Mcgrath D.E."/>
            <person name="Sieber C.M.K."/>
            <person name="Emerson J.B."/>
            <person name="Anantharaman K."/>
            <person name="Thomas B.C."/>
            <person name="Malmstrom R."/>
            <person name="Stieglmeier M."/>
            <person name="Klingl A."/>
            <person name="Woyke T."/>
            <person name="Ryan C.M."/>
            <person name="Banfield J.F."/>
        </authorList>
    </citation>
    <scope>NUCLEOTIDE SEQUENCE [LARGE SCALE GENOMIC DNA]</scope>
</reference>
<dbReference type="GO" id="GO:0009252">
    <property type="term" value="P:peptidoglycan biosynthetic process"/>
    <property type="evidence" value="ECO:0007669"/>
    <property type="project" value="UniProtKB-UniRule"/>
</dbReference>
<dbReference type="GO" id="GO:0008932">
    <property type="term" value="F:lytic endotransglycosylase activity"/>
    <property type="evidence" value="ECO:0007669"/>
    <property type="project" value="UniProtKB-UniRule"/>
</dbReference>
<gene>
    <name evidence="7" type="primary">mltG</name>
    <name evidence="8" type="ORF">COT98_02865</name>
</gene>
<organism evidence="8 9">
    <name type="scientific">Candidatus Falkowbacteria bacterium CG10_big_fil_rev_8_21_14_0_10_39_9</name>
    <dbReference type="NCBI Taxonomy" id="1974566"/>
    <lineage>
        <taxon>Bacteria</taxon>
        <taxon>Candidatus Falkowiibacteriota</taxon>
    </lineage>
</organism>
<comment type="similarity">
    <text evidence="7">Belongs to the transglycosylase MltG family.</text>
</comment>
<dbReference type="GO" id="GO:0005886">
    <property type="term" value="C:plasma membrane"/>
    <property type="evidence" value="ECO:0007669"/>
    <property type="project" value="UniProtKB-UniRule"/>
</dbReference>
<evidence type="ECO:0000313" key="8">
    <source>
        <dbReference type="EMBL" id="PIT94574.1"/>
    </source>
</evidence>
<dbReference type="NCBIfam" id="TIGR00247">
    <property type="entry name" value="endolytic transglycosylase MltG"/>
    <property type="match status" value="1"/>
</dbReference>